<feature type="region of interest" description="Disordered" evidence="1">
    <location>
        <begin position="386"/>
        <end position="409"/>
    </location>
</feature>
<feature type="compositionally biased region" description="Polar residues" evidence="1">
    <location>
        <begin position="13"/>
        <end position="47"/>
    </location>
</feature>
<evidence type="ECO:0000256" key="1">
    <source>
        <dbReference type="SAM" id="MobiDB-lite"/>
    </source>
</evidence>
<feature type="region of interest" description="Disordered" evidence="1">
    <location>
        <begin position="298"/>
        <end position="323"/>
    </location>
</feature>
<feature type="compositionally biased region" description="Low complexity" evidence="1">
    <location>
        <begin position="158"/>
        <end position="199"/>
    </location>
</feature>
<dbReference type="AlphaFoldDB" id="A0A0K2UUM8"/>
<feature type="compositionally biased region" description="Low complexity" evidence="1">
    <location>
        <begin position="393"/>
        <end position="403"/>
    </location>
</feature>
<feature type="compositionally biased region" description="Polar residues" evidence="1">
    <location>
        <begin position="60"/>
        <end position="72"/>
    </location>
</feature>
<feature type="compositionally biased region" description="Low complexity" evidence="1">
    <location>
        <begin position="130"/>
        <end position="143"/>
    </location>
</feature>
<feature type="compositionally biased region" description="Low complexity" evidence="1">
    <location>
        <begin position="306"/>
        <end position="318"/>
    </location>
</feature>
<organism evidence="2">
    <name type="scientific">Lepeophtheirus salmonis</name>
    <name type="common">Salmon louse</name>
    <name type="synonym">Caligus salmonis</name>
    <dbReference type="NCBI Taxonomy" id="72036"/>
    <lineage>
        <taxon>Eukaryota</taxon>
        <taxon>Metazoa</taxon>
        <taxon>Ecdysozoa</taxon>
        <taxon>Arthropoda</taxon>
        <taxon>Crustacea</taxon>
        <taxon>Multicrustacea</taxon>
        <taxon>Hexanauplia</taxon>
        <taxon>Copepoda</taxon>
        <taxon>Siphonostomatoida</taxon>
        <taxon>Caligidae</taxon>
        <taxon>Lepeophtheirus</taxon>
    </lineage>
</organism>
<accession>A0A0K2UUM8</accession>
<evidence type="ECO:0000313" key="2">
    <source>
        <dbReference type="EMBL" id="CDW41790.1"/>
    </source>
</evidence>
<dbReference type="EMBL" id="HACA01024429">
    <property type="protein sequence ID" value="CDW41790.1"/>
    <property type="molecule type" value="Transcribed_RNA"/>
</dbReference>
<proteinExistence type="predicted"/>
<feature type="region of interest" description="Disordered" evidence="1">
    <location>
        <begin position="128"/>
        <end position="199"/>
    </location>
</feature>
<feature type="non-terminal residue" evidence="2">
    <location>
        <position position="1"/>
    </location>
</feature>
<dbReference type="OrthoDB" id="67688at2759"/>
<feature type="compositionally biased region" description="Low complexity" evidence="1">
    <location>
        <begin position="73"/>
        <end position="110"/>
    </location>
</feature>
<name>A0A0K2UUM8_LEPSM</name>
<reference evidence="2" key="1">
    <citation type="submission" date="2014-05" db="EMBL/GenBank/DDBJ databases">
        <authorList>
            <person name="Chronopoulou M."/>
        </authorList>
    </citation>
    <scope>NUCLEOTIDE SEQUENCE</scope>
    <source>
        <tissue evidence="2">Whole organism</tissue>
    </source>
</reference>
<feature type="region of interest" description="Disordered" evidence="1">
    <location>
        <begin position="1"/>
        <end position="110"/>
    </location>
</feature>
<protein>
    <submittedName>
        <fullName evidence="2">Uncharacterized protein</fullName>
    </submittedName>
</protein>
<sequence>IGQNQIGYDGMQPDQQVQPTPMDTSGQMPLQQGPSQSDINLVGNSGAINHISDPGLLQPTDMQQQPPFQDMNQDPSMYPQPQQQQMQQPLNPPQQMQQQQDFNQQQHQQHPNNQMLSMQQQMHNSYETEPIVPNNQNPPQIVQEHPFKPQPQAHASYPQQQPIPQQQPHQTQILPPNNNLNNHNNFPSQQQMDPHMQQQKLQQFGMMHDQNMGMEQGHLQQQQQSSYVVDDNSLMNSNEGCGGYGGNFDNESDEIHTMDYDNREPLEDFNIYATSAKDDFYNAQAPSMHRQVNTYVVDKPSKYNGNPHHSSNRPSSPSTGYSTGKRVELNIMDRQQQQQHRAEEILQREKEFIEKERVKLSRERELAFEKEREYDRELMKMKERERARALLESSPSRSSTKYRSSSHKV</sequence>
<feature type="non-terminal residue" evidence="2">
    <location>
        <position position="409"/>
    </location>
</feature>